<protein>
    <recommendedName>
        <fullName evidence="3">DUF2785 domain-containing protein</fullName>
    </recommendedName>
</protein>
<sequence>MNLKEELKKLILLKDNELRSIDLDPIMKEMLRRIGSIDPVLRDDMIYMFFSRLIQGEFLKDEQLKYILEVAMDDDHLFYRIEEINTDSVFTRSFSSLVMALVIHVDSKKTFLPLDLVMNAFNRTIEYFYEEGDLRGYVEEKGWAHSVAHGADLMEAFINHPKIKTGFYREVLEAIEQFVLRDHGVYIDNEDERLIFPIEAMLKWETVEIVEWIHGLGSKVMKVIGESRYFHLRINVSNFLKTLYFRLRFNESTAFISPHIEGILKNLYQK</sequence>
<evidence type="ECO:0000313" key="1">
    <source>
        <dbReference type="EMBL" id="MBM7587032.1"/>
    </source>
</evidence>
<proteinExistence type="predicted"/>
<dbReference type="EMBL" id="JAFBDZ010000003">
    <property type="protein sequence ID" value="MBM7587032.1"/>
    <property type="molecule type" value="Genomic_DNA"/>
</dbReference>
<dbReference type="InterPro" id="IPR021247">
    <property type="entry name" value="DUF2785"/>
</dbReference>
<keyword evidence="2" id="KW-1185">Reference proteome</keyword>
<dbReference type="Proteomes" id="UP001646157">
    <property type="component" value="Unassembled WGS sequence"/>
</dbReference>
<reference evidence="1 2" key="1">
    <citation type="submission" date="2021-01" db="EMBL/GenBank/DDBJ databases">
        <title>Genomic Encyclopedia of Type Strains, Phase IV (KMG-IV): sequencing the most valuable type-strain genomes for metagenomic binning, comparative biology and taxonomic classification.</title>
        <authorList>
            <person name="Goeker M."/>
        </authorList>
    </citation>
    <scope>NUCLEOTIDE SEQUENCE [LARGE SCALE GENOMIC DNA]</scope>
    <source>
        <strain evidence="1 2">DSM 24834</strain>
    </source>
</reference>
<organism evidence="1 2">
    <name type="scientific">Rossellomorea pakistanensis</name>
    <dbReference type="NCBI Taxonomy" id="992288"/>
    <lineage>
        <taxon>Bacteria</taxon>
        <taxon>Bacillati</taxon>
        <taxon>Bacillota</taxon>
        <taxon>Bacilli</taxon>
        <taxon>Bacillales</taxon>
        <taxon>Bacillaceae</taxon>
        <taxon>Rossellomorea</taxon>
    </lineage>
</organism>
<accession>A0ABS2NGP3</accession>
<gene>
    <name evidence="1" type="ORF">JOC86_003584</name>
</gene>
<comment type="caution">
    <text evidence="1">The sequence shown here is derived from an EMBL/GenBank/DDBJ whole genome shotgun (WGS) entry which is preliminary data.</text>
</comment>
<name>A0ABS2NGP3_9BACI</name>
<dbReference type="RefSeq" id="WP_205174186.1">
    <property type="nucleotide sequence ID" value="NZ_JAFBDZ010000003.1"/>
</dbReference>
<evidence type="ECO:0008006" key="3">
    <source>
        <dbReference type="Google" id="ProtNLM"/>
    </source>
</evidence>
<dbReference type="Pfam" id="PF10978">
    <property type="entry name" value="DUF2785"/>
    <property type="match status" value="1"/>
</dbReference>
<evidence type="ECO:0000313" key="2">
    <source>
        <dbReference type="Proteomes" id="UP001646157"/>
    </source>
</evidence>